<evidence type="ECO:0000256" key="1">
    <source>
        <dbReference type="SAM" id="MobiDB-lite"/>
    </source>
</evidence>
<evidence type="ECO:0000313" key="2">
    <source>
        <dbReference type="EMBL" id="HIP88986.1"/>
    </source>
</evidence>
<dbReference type="EMBL" id="DQUR01000111">
    <property type="protein sequence ID" value="HIP88986.1"/>
    <property type="molecule type" value="Genomic_DNA"/>
</dbReference>
<comment type="caution">
    <text evidence="2">The sequence shown here is derived from an EMBL/GenBank/DDBJ whole genome shotgun (WGS) entry which is preliminary data.</text>
</comment>
<proteinExistence type="predicted"/>
<feature type="region of interest" description="Disordered" evidence="1">
    <location>
        <begin position="1"/>
        <end position="20"/>
    </location>
</feature>
<organism evidence="2 3">
    <name type="scientific">Thermococcus paralvinellae</name>
    <dbReference type="NCBI Taxonomy" id="582419"/>
    <lineage>
        <taxon>Archaea</taxon>
        <taxon>Methanobacteriati</taxon>
        <taxon>Methanobacteriota</taxon>
        <taxon>Thermococci</taxon>
        <taxon>Thermococcales</taxon>
        <taxon>Thermococcaceae</taxon>
        <taxon>Thermococcus</taxon>
    </lineage>
</organism>
<dbReference type="AlphaFoldDB" id="A0A832ZHE2"/>
<evidence type="ECO:0000313" key="3">
    <source>
        <dbReference type="Proteomes" id="UP000653692"/>
    </source>
</evidence>
<protein>
    <submittedName>
        <fullName evidence="2">Uncharacterized protein</fullName>
    </submittedName>
</protein>
<sequence length="73" mass="8645">MRWKKTKRSGYQKGQENRKCNMGDEKKLRKMGMESRAGENMGKFKSIASFNLFYEEFLFPRNEEVRLSTLKSG</sequence>
<feature type="compositionally biased region" description="Basic residues" evidence="1">
    <location>
        <begin position="1"/>
        <end position="10"/>
    </location>
</feature>
<dbReference type="Proteomes" id="UP000653692">
    <property type="component" value="Unassembled WGS sequence"/>
</dbReference>
<accession>A0A832ZHE2</accession>
<gene>
    <name evidence="2" type="ORF">EYH24_03320</name>
</gene>
<name>A0A832ZHE2_9EURY</name>
<reference evidence="2" key="1">
    <citation type="journal article" date="2020" name="ISME J.">
        <title>Gammaproteobacteria mediating utilization of methyl-, sulfur- and petroleum organic compounds in deep ocean hydrothermal plumes.</title>
        <authorList>
            <person name="Zhou Z."/>
            <person name="Liu Y."/>
            <person name="Pan J."/>
            <person name="Cron B.R."/>
            <person name="Toner B.M."/>
            <person name="Anantharaman K."/>
            <person name="Breier J.A."/>
            <person name="Dick G.J."/>
            <person name="Li M."/>
        </authorList>
    </citation>
    <scope>NUCLEOTIDE SEQUENCE</scope>
    <source>
        <strain evidence="2">SZUA-1476</strain>
    </source>
</reference>